<feature type="transmembrane region" description="Helical" evidence="1">
    <location>
        <begin position="149"/>
        <end position="170"/>
    </location>
</feature>
<organism evidence="2">
    <name type="scientific">Schistocephalus solidus</name>
    <name type="common">Tapeworm</name>
    <dbReference type="NCBI Taxonomy" id="70667"/>
    <lineage>
        <taxon>Eukaryota</taxon>
        <taxon>Metazoa</taxon>
        <taxon>Spiralia</taxon>
        <taxon>Lophotrochozoa</taxon>
        <taxon>Platyhelminthes</taxon>
        <taxon>Cestoda</taxon>
        <taxon>Eucestoda</taxon>
        <taxon>Diphyllobothriidea</taxon>
        <taxon>Diphyllobothriidae</taxon>
        <taxon>Schistocephalus</taxon>
    </lineage>
</organism>
<accession>A0A0X3PW37</accession>
<reference evidence="2" key="1">
    <citation type="submission" date="2016-01" db="EMBL/GenBank/DDBJ databases">
        <title>Reference transcriptome for the parasite Schistocephalus solidus: insights into the molecular evolution of parasitism.</title>
        <authorList>
            <person name="Hebert F.O."/>
            <person name="Grambauer S."/>
            <person name="Barber I."/>
            <person name="Landry C.R."/>
            <person name="Aubin-Horth N."/>
        </authorList>
    </citation>
    <scope>NUCLEOTIDE SEQUENCE</scope>
</reference>
<sequence>MSEISCSEAYERTEWIEVTPHMLGYSTHTSVSPPVKVGTTGVQLQSPDLTVLYSALEDRLSGSIHKEAAEGRQTAQVPLAKRSILLEPCYTQFGEWASRPEISETSLLPIITRESTESESCATDEKPPWRLRHSRIWRLRLVGWLLRHFPFMLGHVASFLLGAVTMCLLLKKRVKLPILGPLSLE</sequence>
<keyword evidence="1" id="KW-0472">Membrane</keyword>
<dbReference type="AlphaFoldDB" id="A0A0X3PW37"/>
<keyword evidence="1" id="KW-0812">Transmembrane</keyword>
<evidence type="ECO:0000256" key="1">
    <source>
        <dbReference type="SAM" id="Phobius"/>
    </source>
</evidence>
<evidence type="ECO:0000313" key="2">
    <source>
        <dbReference type="EMBL" id="JAP56061.1"/>
    </source>
</evidence>
<keyword evidence="1" id="KW-1133">Transmembrane helix</keyword>
<protein>
    <submittedName>
        <fullName evidence="2">Uncharacterized protein</fullName>
    </submittedName>
</protein>
<gene>
    <name evidence="2" type="ORF">TR150976</name>
</gene>
<name>A0A0X3PW37_SCHSO</name>
<proteinExistence type="predicted"/>
<dbReference type="EMBL" id="GEEE01007164">
    <property type="protein sequence ID" value="JAP56061.1"/>
    <property type="molecule type" value="Transcribed_RNA"/>
</dbReference>